<organism evidence="1 2">
    <name type="scientific">Zymoseptoria tritici ST99CH_1A5</name>
    <dbReference type="NCBI Taxonomy" id="1276529"/>
    <lineage>
        <taxon>Eukaryota</taxon>
        <taxon>Fungi</taxon>
        <taxon>Dikarya</taxon>
        <taxon>Ascomycota</taxon>
        <taxon>Pezizomycotina</taxon>
        <taxon>Dothideomycetes</taxon>
        <taxon>Dothideomycetidae</taxon>
        <taxon>Mycosphaerellales</taxon>
        <taxon>Mycosphaerellaceae</taxon>
        <taxon>Zymoseptoria</taxon>
    </lineage>
</organism>
<sequence length="76" mass="8631">MRMRATFGILHVSRATSDLITGLTEYSSVLDTIVLARRAVGFQLVALQRRVRRVLAPRYGFRVSALRDSDPRVQSR</sequence>
<dbReference type="EMBL" id="LT882686">
    <property type="protein sequence ID" value="SMY28834.1"/>
    <property type="molecule type" value="Genomic_DNA"/>
</dbReference>
<evidence type="ECO:0000313" key="1">
    <source>
        <dbReference type="EMBL" id="SMY28834.1"/>
    </source>
</evidence>
<gene>
    <name evidence="1" type="ORF">ZT1A5_G10280</name>
</gene>
<proteinExistence type="predicted"/>
<protein>
    <submittedName>
        <fullName evidence="1">Uncharacterized protein</fullName>
    </submittedName>
</protein>
<reference evidence="1 2" key="1">
    <citation type="submission" date="2016-10" db="EMBL/GenBank/DDBJ databases">
        <authorList>
            <person name="Varghese N."/>
        </authorList>
    </citation>
    <scope>NUCLEOTIDE SEQUENCE [LARGE SCALE GENOMIC DNA]</scope>
</reference>
<accession>A0A1Y6LWQ9</accession>
<evidence type="ECO:0000313" key="2">
    <source>
        <dbReference type="Proteomes" id="UP000215453"/>
    </source>
</evidence>
<dbReference type="Proteomes" id="UP000215453">
    <property type="component" value="Chromosome 11"/>
</dbReference>
<name>A0A1Y6LWQ9_ZYMTR</name>
<dbReference type="AlphaFoldDB" id="A0A1Y6LWQ9"/>